<dbReference type="Proteomes" id="UP000076532">
    <property type="component" value="Unassembled WGS sequence"/>
</dbReference>
<evidence type="ECO:0000313" key="8">
    <source>
        <dbReference type="Proteomes" id="UP000076532"/>
    </source>
</evidence>
<evidence type="ECO:0000256" key="5">
    <source>
        <dbReference type="ARBA" id="ARBA00023242"/>
    </source>
</evidence>
<keyword evidence="3" id="KW-0805">Transcription regulation</keyword>
<protein>
    <submittedName>
        <fullName evidence="7">Uncharacterized protein</fullName>
    </submittedName>
</protein>
<dbReference type="SMART" id="SM01401">
    <property type="entry name" value="Sds3"/>
    <property type="match status" value="1"/>
</dbReference>
<feature type="compositionally biased region" description="Basic and acidic residues" evidence="6">
    <location>
        <begin position="162"/>
        <end position="172"/>
    </location>
</feature>
<evidence type="ECO:0000256" key="2">
    <source>
        <dbReference type="ARBA" id="ARBA00022491"/>
    </source>
</evidence>
<keyword evidence="4" id="KW-0804">Transcription</keyword>
<evidence type="ECO:0000256" key="4">
    <source>
        <dbReference type="ARBA" id="ARBA00023163"/>
    </source>
</evidence>
<organism evidence="7 8">
    <name type="scientific">Athelia psychrophila</name>
    <dbReference type="NCBI Taxonomy" id="1759441"/>
    <lineage>
        <taxon>Eukaryota</taxon>
        <taxon>Fungi</taxon>
        <taxon>Dikarya</taxon>
        <taxon>Basidiomycota</taxon>
        <taxon>Agaricomycotina</taxon>
        <taxon>Agaricomycetes</taxon>
        <taxon>Agaricomycetidae</taxon>
        <taxon>Atheliales</taxon>
        <taxon>Atheliaceae</taxon>
        <taxon>Athelia</taxon>
    </lineage>
</organism>
<feature type="compositionally biased region" description="Polar residues" evidence="6">
    <location>
        <begin position="11"/>
        <end position="23"/>
    </location>
</feature>
<evidence type="ECO:0000256" key="6">
    <source>
        <dbReference type="SAM" id="MobiDB-lite"/>
    </source>
</evidence>
<dbReference type="InterPro" id="IPR013907">
    <property type="entry name" value="Sds3"/>
</dbReference>
<keyword evidence="8" id="KW-1185">Reference proteome</keyword>
<evidence type="ECO:0000256" key="3">
    <source>
        <dbReference type="ARBA" id="ARBA00023015"/>
    </source>
</evidence>
<name>A0A166TDP9_9AGAM</name>
<keyword evidence="2" id="KW-0678">Repressor</keyword>
<dbReference type="EMBL" id="KV417493">
    <property type="protein sequence ID" value="KZP30507.1"/>
    <property type="molecule type" value="Genomic_DNA"/>
</dbReference>
<evidence type="ECO:0000256" key="1">
    <source>
        <dbReference type="ARBA" id="ARBA00004123"/>
    </source>
</evidence>
<gene>
    <name evidence="7" type="ORF">FIBSPDRAFT_814801</name>
</gene>
<dbReference type="GO" id="GO:0005654">
    <property type="term" value="C:nucleoplasm"/>
    <property type="evidence" value="ECO:0007669"/>
    <property type="project" value="UniProtKB-ARBA"/>
</dbReference>
<feature type="region of interest" description="Disordered" evidence="6">
    <location>
        <begin position="1"/>
        <end position="63"/>
    </location>
</feature>
<dbReference type="AlphaFoldDB" id="A0A166TDP9"/>
<dbReference type="GO" id="GO:0010468">
    <property type="term" value="P:regulation of gene expression"/>
    <property type="evidence" value="ECO:0007669"/>
    <property type="project" value="UniProtKB-ARBA"/>
</dbReference>
<comment type="subcellular location">
    <subcellularLocation>
        <location evidence="1">Nucleus</location>
    </subcellularLocation>
</comment>
<feature type="compositionally biased region" description="Basic and acidic residues" evidence="6">
    <location>
        <begin position="44"/>
        <end position="63"/>
    </location>
</feature>
<proteinExistence type="predicted"/>
<evidence type="ECO:0000313" key="7">
    <source>
        <dbReference type="EMBL" id="KZP30507.1"/>
    </source>
</evidence>
<reference evidence="7 8" key="1">
    <citation type="journal article" date="2016" name="Mol. Biol. Evol.">
        <title>Comparative Genomics of Early-Diverging Mushroom-Forming Fungi Provides Insights into the Origins of Lignocellulose Decay Capabilities.</title>
        <authorList>
            <person name="Nagy L.G."/>
            <person name="Riley R."/>
            <person name="Tritt A."/>
            <person name="Adam C."/>
            <person name="Daum C."/>
            <person name="Floudas D."/>
            <person name="Sun H."/>
            <person name="Yadav J.S."/>
            <person name="Pangilinan J."/>
            <person name="Larsson K.H."/>
            <person name="Matsuura K."/>
            <person name="Barry K."/>
            <person name="Labutti K."/>
            <person name="Kuo R."/>
            <person name="Ohm R.A."/>
            <person name="Bhattacharya S.S."/>
            <person name="Shirouzu T."/>
            <person name="Yoshinaga Y."/>
            <person name="Martin F.M."/>
            <person name="Grigoriev I.V."/>
            <person name="Hibbett D.S."/>
        </authorList>
    </citation>
    <scope>NUCLEOTIDE SEQUENCE [LARGE SCALE GENOMIC DNA]</scope>
    <source>
        <strain evidence="7 8">CBS 109695</strain>
    </source>
</reference>
<dbReference type="OrthoDB" id="70376at2759"/>
<keyword evidence="5" id="KW-0539">Nucleus</keyword>
<accession>A0A166TDP9</accession>
<feature type="region of interest" description="Disordered" evidence="6">
    <location>
        <begin position="162"/>
        <end position="220"/>
    </location>
</feature>
<sequence>MPPQPGMFSVPHSSTHKAINQNRAEYPDGYHPGPGSSHAAGTSRSHESDARKEKKRKEFAGRLGKEMIDRRDECIHDRMKALHSASLQLSARPESSPLYNLRLYPLSLERSAMLVQSAGEERRGLSCVDVAYEEEKMRIEDEYLAGRSRIKERLLEGLEERRKKAREEKEGEGTSGDGTLDSQSRPHITRKLRNKLGASPPPASAAAAVSARPNMNGTTGTPPPLFSGALLNPNTLLVDEIPSPFPLPLVSSTPQTHDPLRYTVVFDPYYADKEEKKTKNRKGVVVNKNLHGLGPALKIFNGPDGGAGEVKANYRAIAREHEVEEDLFKLRRGTKRKRGAGGTAQ</sequence>